<feature type="domain" description="Rhamnogalacturonan lyase" evidence="2">
    <location>
        <begin position="501"/>
        <end position="661"/>
    </location>
</feature>
<keyword evidence="4" id="KW-1185">Reference proteome</keyword>
<dbReference type="PANTHER" id="PTHR32018">
    <property type="entry name" value="RHAMNOGALACTURONATE LYASE FAMILY PROTEIN"/>
    <property type="match status" value="1"/>
</dbReference>
<sequence length="790" mass="85191">MAAEVSRRTALGLMGAAATAPILLGRGDAARAAPTANDVQVLINGAPAVPGSYPFPDDVDALALDNGLIRFTFGRDDAAGGIVTGWTDVSITATSIVVDGVELAHNLNGVEPRDPDRQHSFYIDAGGGSSRLVCTEVRVLRASVDLVEVAFVDNTSPRLRHEHHLIMRRGKRGLYGYNILTAVVAQSINEVRMNARWDRAILDHAFNWERGKGQQPTYAYLETQVPVQDEARRVDGVNNPDLPSPESNSGNLPPGSAYTKYDWSLYHHENPMFGHYGHGFGAWFTPLGGVTDQTLCAFYGVGPNHQDLAIHQDALILNYFGANHYGLPAYPLFADYQRLYGPWYTFVNTGDPDDPDAMIAEAADIAKAEIEENRGGSDWIVDPFYPPPDQRTTVTGRLRIADGRPAGGHWVLLSTQDVTDVYTIHEPTYFVKTAEDGTFKLPGIPPAWQPGTRTPGTYNLYVFAATGSVTDQLKLTGITVSGARQDLGKIEWAPTNHTTFLWQIGSANRMGGEFALATDPETFANPRNFDKPAQIPGNLTFAIGESWEPQDWYYAQTNAGTWTITFELDRPHTGTAYLTVSSSMQRSGRPTVAVNGSATGITGSLPNNNDSTIARQADRSGFPRLATLSFPASMLTVGTNTITFTRGAGTSAGDGLGWDTLLLEVDEDPAPRPARLTGRVTGVDRHQHGRPGATVWTVEVTNTGGGAANDVRLDGFAPTGPGKAGRSGHAITSRDPGRFPVPVAASIPPGGTATFEVRVDFTRAPDLFRSKFEIRVSANGGRSRAVFTGR</sequence>
<dbReference type="Gene3D" id="2.60.120.260">
    <property type="entry name" value="Galactose-binding domain-like"/>
    <property type="match status" value="1"/>
</dbReference>
<dbReference type="InterPro" id="IPR008979">
    <property type="entry name" value="Galactose-bd-like_sf"/>
</dbReference>
<evidence type="ECO:0000259" key="2">
    <source>
        <dbReference type="Pfam" id="PF14683"/>
    </source>
</evidence>
<organism evidence="3 4">
    <name type="scientific">Plantactinospora solaniradicis</name>
    <dbReference type="NCBI Taxonomy" id="1723736"/>
    <lineage>
        <taxon>Bacteria</taxon>
        <taxon>Bacillati</taxon>
        <taxon>Actinomycetota</taxon>
        <taxon>Actinomycetes</taxon>
        <taxon>Micromonosporales</taxon>
        <taxon>Micromonosporaceae</taxon>
        <taxon>Plantactinospora</taxon>
    </lineage>
</organism>
<evidence type="ECO:0000313" key="3">
    <source>
        <dbReference type="EMBL" id="MFC6018307.1"/>
    </source>
</evidence>
<feature type="region of interest" description="Disordered" evidence="1">
    <location>
        <begin position="234"/>
        <end position="253"/>
    </location>
</feature>
<dbReference type="Pfam" id="PF14683">
    <property type="entry name" value="CBM-like"/>
    <property type="match status" value="1"/>
</dbReference>
<gene>
    <name evidence="3" type="ORF">ACFP2T_19110</name>
</gene>
<dbReference type="Proteomes" id="UP001596203">
    <property type="component" value="Unassembled WGS sequence"/>
</dbReference>
<dbReference type="InterPro" id="IPR051850">
    <property type="entry name" value="Polysacch_Lyase_4"/>
</dbReference>
<dbReference type="InterPro" id="IPR006311">
    <property type="entry name" value="TAT_signal"/>
</dbReference>
<dbReference type="PANTHER" id="PTHR32018:SF1">
    <property type="entry name" value="RHAMNOGALACTURONAN ENDOLYASE"/>
    <property type="match status" value="1"/>
</dbReference>
<proteinExistence type="predicted"/>
<evidence type="ECO:0000313" key="4">
    <source>
        <dbReference type="Proteomes" id="UP001596203"/>
    </source>
</evidence>
<name>A0ABW1KAJ3_9ACTN</name>
<dbReference type="Gene3D" id="2.70.98.10">
    <property type="match status" value="1"/>
</dbReference>
<reference evidence="4" key="1">
    <citation type="journal article" date="2019" name="Int. J. Syst. Evol. Microbiol.">
        <title>The Global Catalogue of Microorganisms (GCM) 10K type strain sequencing project: providing services to taxonomists for standard genome sequencing and annotation.</title>
        <authorList>
            <consortium name="The Broad Institute Genomics Platform"/>
            <consortium name="The Broad Institute Genome Sequencing Center for Infectious Disease"/>
            <person name="Wu L."/>
            <person name="Ma J."/>
        </authorList>
    </citation>
    <scope>NUCLEOTIDE SEQUENCE [LARGE SCALE GENOMIC DNA]</scope>
    <source>
        <strain evidence="4">ZS-35-S2</strain>
    </source>
</reference>
<dbReference type="PROSITE" id="PS51318">
    <property type="entry name" value="TAT"/>
    <property type="match status" value="1"/>
</dbReference>
<comment type="caution">
    <text evidence="3">The sequence shown here is derived from an EMBL/GenBank/DDBJ whole genome shotgun (WGS) entry which is preliminary data.</text>
</comment>
<dbReference type="RefSeq" id="WP_377423607.1">
    <property type="nucleotide sequence ID" value="NZ_JBHSPR010000013.1"/>
</dbReference>
<dbReference type="InterPro" id="IPR029411">
    <property type="entry name" value="RG-lyase_III"/>
</dbReference>
<evidence type="ECO:0000256" key="1">
    <source>
        <dbReference type="SAM" id="MobiDB-lite"/>
    </source>
</evidence>
<dbReference type="SUPFAM" id="SSF49785">
    <property type="entry name" value="Galactose-binding domain-like"/>
    <property type="match status" value="1"/>
</dbReference>
<protein>
    <submittedName>
        <fullName evidence="3">Polysaccharide lyase family protein</fullName>
    </submittedName>
</protein>
<accession>A0ABW1KAJ3</accession>
<keyword evidence="3" id="KW-0456">Lyase</keyword>
<dbReference type="EMBL" id="JBHSPR010000013">
    <property type="protein sequence ID" value="MFC6018307.1"/>
    <property type="molecule type" value="Genomic_DNA"/>
</dbReference>
<dbReference type="GO" id="GO:0016829">
    <property type="term" value="F:lyase activity"/>
    <property type="evidence" value="ECO:0007669"/>
    <property type="project" value="UniProtKB-KW"/>
</dbReference>
<dbReference type="InterPro" id="IPR014718">
    <property type="entry name" value="GH-type_carb-bd"/>
</dbReference>